<keyword evidence="8" id="KW-0812">Transmembrane</keyword>
<evidence type="ECO:0000256" key="8">
    <source>
        <dbReference type="SAM" id="Phobius"/>
    </source>
</evidence>
<dbReference type="AlphaFoldDB" id="A0A6J1X953"/>
<dbReference type="InterPro" id="IPR037519">
    <property type="entry name" value="LITAF_fam"/>
</dbReference>
<evidence type="ECO:0000256" key="4">
    <source>
        <dbReference type="ARBA" id="ARBA00005975"/>
    </source>
</evidence>
<feature type="transmembrane region" description="Helical" evidence="8">
    <location>
        <begin position="52"/>
        <end position="76"/>
    </location>
</feature>
<dbReference type="GO" id="GO:0008270">
    <property type="term" value="F:zinc ion binding"/>
    <property type="evidence" value="ECO:0007669"/>
    <property type="project" value="TreeGrafter"/>
</dbReference>
<protein>
    <submittedName>
        <fullName evidence="11">Lipopolysaccharide-induced tumor necrosis factor-alpha factor homolog</fullName>
    </submittedName>
</protein>
<comment type="subcellular location">
    <subcellularLocation>
        <location evidence="2">Endosome membrane</location>
        <topology evidence="2">Peripheral membrane protein</topology>
    </subcellularLocation>
    <subcellularLocation>
        <location evidence="1">Late endosome membrane</location>
    </subcellularLocation>
    <subcellularLocation>
        <location evidence="3">Lysosome membrane</location>
        <topology evidence="3">Peripheral membrane protein</topology>
        <orientation evidence="3">Cytoplasmic side</orientation>
    </subcellularLocation>
</comment>
<evidence type="ECO:0000256" key="7">
    <source>
        <dbReference type="ARBA" id="ARBA00023136"/>
    </source>
</evidence>
<dbReference type="PANTHER" id="PTHR23292:SF6">
    <property type="entry name" value="FI16602P1-RELATED"/>
    <property type="match status" value="1"/>
</dbReference>
<evidence type="ECO:0000256" key="5">
    <source>
        <dbReference type="ARBA" id="ARBA00022723"/>
    </source>
</evidence>
<dbReference type="SMART" id="SM00714">
    <property type="entry name" value="LITAF"/>
    <property type="match status" value="1"/>
</dbReference>
<dbReference type="PROSITE" id="PS51837">
    <property type="entry name" value="LITAF"/>
    <property type="match status" value="1"/>
</dbReference>
<dbReference type="KEGG" id="gmw:113522824"/>
<dbReference type="Proteomes" id="UP001652740">
    <property type="component" value="Unplaced"/>
</dbReference>
<keyword evidence="6" id="KW-0862">Zinc</keyword>
<dbReference type="GO" id="GO:0005765">
    <property type="term" value="C:lysosomal membrane"/>
    <property type="evidence" value="ECO:0007669"/>
    <property type="project" value="UniProtKB-SubCell"/>
</dbReference>
<evidence type="ECO:0000256" key="1">
    <source>
        <dbReference type="ARBA" id="ARBA00004414"/>
    </source>
</evidence>
<dbReference type="GO" id="GO:0031902">
    <property type="term" value="C:late endosome membrane"/>
    <property type="evidence" value="ECO:0007669"/>
    <property type="project" value="UniProtKB-SubCell"/>
</dbReference>
<reference evidence="11" key="1">
    <citation type="submission" date="2025-08" db="UniProtKB">
        <authorList>
            <consortium name="RefSeq"/>
        </authorList>
    </citation>
    <scope>IDENTIFICATION</scope>
    <source>
        <tissue evidence="11">Whole larvae</tissue>
    </source>
</reference>
<dbReference type="InParanoid" id="A0A6J1X953"/>
<dbReference type="Pfam" id="PF10601">
    <property type="entry name" value="zf-LITAF-like"/>
    <property type="match status" value="1"/>
</dbReference>
<name>A0A6J1X953_GALME</name>
<sequence>MESNQYQPIGQISHGVSIEMELMQAGSEPMGMRCMFCHEDIMTRASYKNTSLTHIIAAVLAIFFWWMCCCVIPYVVKRWKNVEHYCPNCHKFLGVHARTSVL</sequence>
<evidence type="ECO:0000256" key="2">
    <source>
        <dbReference type="ARBA" id="ARBA00004481"/>
    </source>
</evidence>
<feature type="domain" description="LITAF" evidence="9">
    <location>
        <begin position="14"/>
        <end position="98"/>
    </location>
</feature>
<evidence type="ECO:0000313" key="11">
    <source>
        <dbReference type="RefSeq" id="XP_026764453.1"/>
    </source>
</evidence>
<keyword evidence="7 8" id="KW-0472">Membrane</keyword>
<dbReference type="OrthoDB" id="5599753at2759"/>
<evidence type="ECO:0000259" key="9">
    <source>
        <dbReference type="PROSITE" id="PS51837"/>
    </source>
</evidence>
<keyword evidence="10" id="KW-1185">Reference proteome</keyword>
<organism evidence="10 11">
    <name type="scientific">Galleria mellonella</name>
    <name type="common">Greater wax moth</name>
    <dbReference type="NCBI Taxonomy" id="7137"/>
    <lineage>
        <taxon>Eukaryota</taxon>
        <taxon>Metazoa</taxon>
        <taxon>Ecdysozoa</taxon>
        <taxon>Arthropoda</taxon>
        <taxon>Hexapoda</taxon>
        <taxon>Insecta</taxon>
        <taxon>Pterygota</taxon>
        <taxon>Neoptera</taxon>
        <taxon>Endopterygota</taxon>
        <taxon>Lepidoptera</taxon>
        <taxon>Glossata</taxon>
        <taxon>Ditrysia</taxon>
        <taxon>Pyraloidea</taxon>
        <taxon>Pyralidae</taxon>
        <taxon>Galleriinae</taxon>
        <taxon>Galleria</taxon>
    </lineage>
</organism>
<proteinExistence type="inferred from homology"/>
<gene>
    <name evidence="11" type="primary">LOC113522824</name>
</gene>
<comment type="similarity">
    <text evidence="4">Belongs to the CDIP1/LITAF family.</text>
</comment>
<keyword evidence="5" id="KW-0479">Metal-binding</keyword>
<evidence type="ECO:0000256" key="6">
    <source>
        <dbReference type="ARBA" id="ARBA00022833"/>
    </source>
</evidence>
<evidence type="ECO:0000313" key="10">
    <source>
        <dbReference type="Proteomes" id="UP001652740"/>
    </source>
</evidence>
<dbReference type="GeneID" id="113522824"/>
<dbReference type="InterPro" id="IPR006629">
    <property type="entry name" value="LITAF"/>
</dbReference>
<keyword evidence="8" id="KW-1133">Transmembrane helix</keyword>
<dbReference type="RefSeq" id="XP_026764453.1">
    <property type="nucleotide sequence ID" value="XM_026908652.3"/>
</dbReference>
<evidence type="ECO:0000256" key="3">
    <source>
        <dbReference type="ARBA" id="ARBA00004630"/>
    </source>
</evidence>
<accession>A0A6J1X953</accession>
<dbReference type="PANTHER" id="PTHR23292">
    <property type="entry name" value="LIPOPOLYSACCHARIDE-INDUCED TUMOR NECROSIS FACTOR-ALPHA FACTOR"/>
    <property type="match status" value="1"/>
</dbReference>